<dbReference type="OrthoDB" id="10334799at2759"/>
<keyword evidence="2" id="KW-1185">Reference proteome</keyword>
<protein>
    <submittedName>
        <fullName evidence="1">BZ3500_MvSof-1268-A1-R1_Chr5-3g08342 protein</fullName>
    </submittedName>
</protein>
<gene>
    <name evidence="1" type="ORF">BZ3500_MVSOF-1268-A1-R1_CHR5-3G08342</name>
</gene>
<organism evidence="1 2">
    <name type="scientific">Microbotryum saponariae</name>
    <dbReference type="NCBI Taxonomy" id="289078"/>
    <lineage>
        <taxon>Eukaryota</taxon>
        <taxon>Fungi</taxon>
        <taxon>Dikarya</taxon>
        <taxon>Basidiomycota</taxon>
        <taxon>Pucciniomycotina</taxon>
        <taxon>Microbotryomycetes</taxon>
        <taxon>Microbotryales</taxon>
        <taxon>Microbotryaceae</taxon>
        <taxon>Microbotryum</taxon>
    </lineage>
</organism>
<dbReference type="EMBL" id="FMWP01000017">
    <property type="protein sequence ID" value="SCZ92107.1"/>
    <property type="molecule type" value="Genomic_DNA"/>
</dbReference>
<name>A0A2X0LS42_9BASI</name>
<accession>A0A2X0LS42</accession>
<dbReference type="AlphaFoldDB" id="A0A2X0LS42"/>
<evidence type="ECO:0000313" key="1">
    <source>
        <dbReference type="EMBL" id="SCZ92107.1"/>
    </source>
</evidence>
<proteinExistence type="predicted"/>
<dbReference type="Proteomes" id="UP000249723">
    <property type="component" value="Unassembled WGS sequence"/>
</dbReference>
<reference evidence="2" key="1">
    <citation type="submission" date="2016-10" db="EMBL/GenBank/DDBJ databases">
        <authorList>
            <person name="Jeantristanb JTB J.-T."/>
            <person name="Ricardo R."/>
        </authorList>
    </citation>
    <scope>NUCLEOTIDE SEQUENCE [LARGE SCALE GENOMIC DNA]</scope>
</reference>
<evidence type="ECO:0000313" key="2">
    <source>
        <dbReference type="Proteomes" id="UP000249723"/>
    </source>
</evidence>
<sequence>MHPVHRIKPRRVIPTRSLATRAKATPRALDGIDPLLSPHFRNLSPVIKLTIAFMGRIVQSPEFDVDTYTHKVFGKTTKNTATESPAFLGMTTAMQDTTIVDRAIAALENGVTRDAQCGCGQIAGVDEFETMKPGEIQKWIYGTRAKRYLGDNTFSAKDFEVLLRSAIMDPVRRFSNDSNLSLAPSSPKYLRGYSLVRRRSADEPQASSPSTPTPQKLTTVVAGEGSNKAALDGFEAITRGGVDMRSVKFLVEGVENGSVKNGLLNIITFLCKENARFALLIANPYFLLAEFAKIDGRMHLLLDRVYSALDDGSDSTSKVPHRPCLALLISLFMDHHPSFKIPGPGEEVKRKIREKTSLLPKYDFSGMKPIVLKLQLDCRRLFVFSSLLLLVFRGLDRSPSVPPEQKTPDIFRLIRI</sequence>